<name>V5CAX0_9GAMM</name>
<gene>
    <name evidence="1" type="ORF">MGMO_8c00950</name>
</gene>
<proteinExistence type="predicted"/>
<comment type="caution">
    <text evidence="1">The sequence shown here is derived from an EMBL/GenBank/DDBJ whole genome shotgun (WGS) entry which is preliminary data.</text>
</comment>
<dbReference type="EMBL" id="AYLO01000008">
    <property type="protein sequence ID" value="ESS73958.1"/>
    <property type="molecule type" value="Genomic_DNA"/>
</dbReference>
<keyword evidence="2" id="KW-1185">Reference proteome</keyword>
<evidence type="ECO:0000313" key="2">
    <source>
        <dbReference type="Proteomes" id="UP000017842"/>
    </source>
</evidence>
<accession>V5CAX0</accession>
<protein>
    <submittedName>
        <fullName evidence="1">Uncharacterized protein</fullName>
    </submittedName>
</protein>
<organism evidence="1 2">
    <name type="scientific">Methyloglobulus morosus KoM1</name>
    <dbReference type="NCBI Taxonomy" id="1116472"/>
    <lineage>
        <taxon>Bacteria</taxon>
        <taxon>Pseudomonadati</taxon>
        <taxon>Pseudomonadota</taxon>
        <taxon>Gammaproteobacteria</taxon>
        <taxon>Methylococcales</taxon>
        <taxon>Methylococcaceae</taxon>
        <taxon>Methyloglobulus</taxon>
    </lineage>
</organism>
<dbReference type="AlphaFoldDB" id="V5CAX0"/>
<dbReference type="Proteomes" id="UP000017842">
    <property type="component" value="Unassembled WGS sequence"/>
</dbReference>
<reference evidence="1 2" key="1">
    <citation type="journal article" date="2013" name="Genome Announc.">
        <title>Draft Genome Sequence of the Methanotrophic Gammaproteobacterium Methyloglobulus morosus DSM 22980 Strain KoM1.</title>
        <authorList>
            <person name="Poehlein A."/>
            <person name="Deutzmann J.S."/>
            <person name="Daniel R."/>
            <person name="Simeonova D.D."/>
        </authorList>
    </citation>
    <scope>NUCLEOTIDE SEQUENCE [LARGE SCALE GENOMIC DNA]</scope>
    <source>
        <strain evidence="1 2">KoM1</strain>
    </source>
</reference>
<evidence type="ECO:0000313" key="1">
    <source>
        <dbReference type="EMBL" id="ESS73958.1"/>
    </source>
</evidence>
<sequence length="34" mass="4060">MAEIEIKPMLNYIIDRVQARINERTLWDGITIRS</sequence>